<comment type="similarity">
    <text evidence="4 10">Belongs to the 2-oxoacid dehydrogenase family.</text>
</comment>
<accession>R7YAE3</accession>
<comment type="pathway">
    <text evidence="3">Amino-acid degradation; L-lysine degradation via saccharopine pathway; glutaryl-CoA from L-lysine: step 6/6.</text>
</comment>
<sequence length="417" mass="43497">MTSTQSTTTIRMPALGESVEEGTITRWLKDPGDRVEAEEPLLEVATDKVDTEIPSPVAGVLVDILAAEDDVVSVGADLATISTGDDAGDTGDASEPAPASESAPAPVAAGDDSPAEPASRSEAADAQKDSSPTPEPAPEPAEPASAPEQPAVRPVAAAPEADPATAASPKAAPREVSPATDGVVEKLPRIRRTIATRMVESLQTSAQLTTVLEVDVTEIARLRRAHKDEFLARSGVKLSFFPFFAKAAVAALSEHRVLNASVNSDVTAITYHGACHLGIAVDSDKGLMVPVIRDAQDLSIEGLARAIADKADRVRAGTITPGELGGGTFTLTNTGSRGALFDTPIINQPQTGILGIGAVVERVVPSRRDDSLNIEVRSMAYLSISYDHRVVDGADAARFLTAVKQRLEGGFRANDLH</sequence>
<feature type="region of interest" description="Disordered" evidence="11">
    <location>
        <begin position="81"/>
        <end position="183"/>
    </location>
</feature>
<dbReference type="EC" id="2.3.1.-" evidence="10"/>
<dbReference type="Gene3D" id="2.40.50.100">
    <property type="match status" value="1"/>
</dbReference>
<name>R7YAE3_9ACTN</name>
<dbReference type="GO" id="GO:0004149">
    <property type="term" value="F:dihydrolipoyllysine-residue succinyltransferase activity"/>
    <property type="evidence" value="ECO:0007669"/>
    <property type="project" value="UniProtKB-EC"/>
</dbReference>
<gene>
    <name evidence="13" type="ORF">GTC6_09869</name>
</gene>
<feature type="compositionally biased region" description="Low complexity" evidence="11">
    <location>
        <begin position="81"/>
        <end position="109"/>
    </location>
</feature>
<protein>
    <recommendedName>
        <fullName evidence="10">Dihydrolipoamide acetyltransferase component of pyruvate dehydrogenase complex</fullName>
        <ecNumber evidence="10">2.3.1.-</ecNumber>
    </recommendedName>
</protein>
<dbReference type="InterPro" id="IPR023213">
    <property type="entry name" value="CAT-like_dom_sf"/>
</dbReference>
<keyword evidence="6 10" id="KW-0808">Transferase</keyword>
<dbReference type="OrthoDB" id="9805770at2"/>
<keyword evidence="7 10" id="KW-0450">Lipoyl</keyword>
<dbReference type="Gene3D" id="3.30.559.10">
    <property type="entry name" value="Chloramphenicol acetyltransferase-like domain"/>
    <property type="match status" value="1"/>
</dbReference>
<evidence type="ECO:0000256" key="2">
    <source>
        <dbReference type="ARBA" id="ARBA00004052"/>
    </source>
</evidence>
<evidence type="ECO:0000313" key="14">
    <source>
        <dbReference type="Proteomes" id="UP000013569"/>
    </source>
</evidence>
<dbReference type="AlphaFoldDB" id="R7YAE3"/>
<organism evidence="13 14">
    <name type="scientific">Gordonia terrae C-6</name>
    <dbReference type="NCBI Taxonomy" id="1316928"/>
    <lineage>
        <taxon>Bacteria</taxon>
        <taxon>Bacillati</taxon>
        <taxon>Actinomycetota</taxon>
        <taxon>Actinomycetes</taxon>
        <taxon>Mycobacteriales</taxon>
        <taxon>Gordoniaceae</taxon>
        <taxon>Gordonia</taxon>
    </lineage>
</organism>
<dbReference type="InterPro" id="IPR000089">
    <property type="entry name" value="Biotin_lipoyl"/>
</dbReference>
<dbReference type="InterPro" id="IPR003016">
    <property type="entry name" value="2-oxoA_DH_lipoyl-BS"/>
</dbReference>
<comment type="caution">
    <text evidence="13">The sequence shown here is derived from an EMBL/GenBank/DDBJ whole genome shotgun (WGS) entry which is preliminary data.</text>
</comment>
<comment type="catalytic activity">
    <reaction evidence="9">
        <text>N(6)-[(R)-dihydrolipoyl]-L-lysyl-[protein] + succinyl-CoA = N(6)-[(R)-S(8)-succinyldihydrolipoyl]-L-lysyl-[protein] + CoA</text>
        <dbReference type="Rhea" id="RHEA:15213"/>
        <dbReference type="Rhea" id="RHEA-COMP:10475"/>
        <dbReference type="Rhea" id="RHEA-COMP:20092"/>
        <dbReference type="ChEBI" id="CHEBI:57287"/>
        <dbReference type="ChEBI" id="CHEBI:57292"/>
        <dbReference type="ChEBI" id="CHEBI:83100"/>
        <dbReference type="ChEBI" id="CHEBI:83120"/>
        <dbReference type="EC" id="2.3.1.61"/>
    </reaction>
</comment>
<dbReference type="GO" id="GO:0006099">
    <property type="term" value="P:tricarboxylic acid cycle"/>
    <property type="evidence" value="ECO:0007669"/>
    <property type="project" value="UniProtKB-KW"/>
</dbReference>
<dbReference type="Pfam" id="PF00364">
    <property type="entry name" value="Biotin_lipoyl"/>
    <property type="match status" value="1"/>
</dbReference>
<feature type="compositionally biased region" description="Low complexity" evidence="11">
    <location>
        <begin position="142"/>
        <end position="171"/>
    </location>
</feature>
<evidence type="ECO:0000256" key="3">
    <source>
        <dbReference type="ARBA" id="ARBA00005145"/>
    </source>
</evidence>
<dbReference type="PROSITE" id="PS00189">
    <property type="entry name" value="LIPOYL"/>
    <property type="match status" value="1"/>
</dbReference>
<dbReference type="SUPFAM" id="SSF51230">
    <property type="entry name" value="Single hybrid motif"/>
    <property type="match status" value="1"/>
</dbReference>
<evidence type="ECO:0000256" key="4">
    <source>
        <dbReference type="ARBA" id="ARBA00007317"/>
    </source>
</evidence>
<evidence type="ECO:0000256" key="5">
    <source>
        <dbReference type="ARBA" id="ARBA00022532"/>
    </source>
</evidence>
<dbReference type="CDD" id="cd06849">
    <property type="entry name" value="lipoyl_domain"/>
    <property type="match status" value="1"/>
</dbReference>
<dbReference type="InterPro" id="IPR050537">
    <property type="entry name" value="2-oxoacid_dehydrogenase"/>
</dbReference>
<evidence type="ECO:0000256" key="10">
    <source>
        <dbReference type="RuleBase" id="RU003423"/>
    </source>
</evidence>
<comment type="function">
    <text evidence="2">E2 component of the 2-oxoglutarate dehydrogenase (OGDH) complex which catalyzes the second step in the conversion of 2-oxoglutarate to succinyl-CoA and CO(2).</text>
</comment>
<evidence type="ECO:0000256" key="11">
    <source>
        <dbReference type="SAM" id="MobiDB-lite"/>
    </source>
</evidence>
<keyword evidence="5" id="KW-0816">Tricarboxylic acid cycle</keyword>
<evidence type="ECO:0000256" key="6">
    <source>
        <dbReference type="ARBA" id="ARBA00022679"/>
    </source>
</evidence>
<evidence type="ECO:0000313" key="13">
    <source>
        <dbReference type="EMBL" id="EON32962.1"/>
    </source>
</evidence>
<dbReference type="PANTHER" id="PTHR43416">
    <property type="entry name" value="DIHYDROLIPOYLLYSINE-RESIDUE SUCCINYLTRANSFERASE COMPONENT OF 2-OXOGLUTARATE DEHYDROGENASE COMPLEX, MITOCHONDRIAL-RELATED"/>
    <property type="match status" value="1"/>
</dbReference>
<evidence type="ECO:0000256" key="7">
    <source>
        <dbReference type="ARBA" id="ARBA00022823"/>
    </source>
</evidence>
<comment type="cofactor">
    <cofactor evidence="1 10">
        <name>(R)-lipoate</name>
        <dbReference type="ChEBI" id="CHEBI:83088"/>
    </cofactor>
</comment>
<keyword evidence="8 10" id="KW-0012">Acyltransferase</keyword>
<dbReference type="PROSITE" id="PS50968">
    <property type="entry name" value="BIOTINYL_LIPOYL"/>
    <property type="match status" value="1"/>
</dbReference>
<proteinExistence type="inferred from homology"/>
<dbReference type="PANTHER" id="PTHR43416:SF8">
    <property type="entry name" value="LIPOAMIDE ACYLTRANSFERASE COMPONENT OF BRANCHED-CHAIN ALPHA-KETO ACID DEHYDROGENASE COMPLEX"/>
    <property type="match status" value="1"/>
</dbReference>
<evidence type="ECO:0000256" key="9">
    <source>
        <dbReference type="ARBA" id="ARBA00052761"/>
    </source>
</evidence>
<dbReference type="EMBL" id="AQPW01000009">
    <property type="protein sequence ID" value="EON32962.1"/>
    <property type="molecule type" value="Genomic_DNA"/>
</dbReference>
<dbReference type="InterPro" id="IPR001078">
    <property type="entry name" value="2-oxoacid_DH_actylTfrase"/>
</dbReference>
<dbReference type="InterPro" id="IPR011053">
    <property type="entry name" value="Single_hybrid_motif"/>
</dbReference>
<reference evidence="13 14" key="1">
    <citation type="journal article" date="2013" name="Genome Announc.">
        <title>Draft Genome Sequence of a Benzothiophene-Desulfurizing Bacterium, Gordona terrae Strain C-6.</title>
        <authorList>
            <person name="Wang W."/>
            <person name="Ma T."/>
            <person name="Ren Y."/>
            <person name="Li G."/>
        </authorList>
    </citation>
    <scope>NUCLEOTIDE SEQUENCE [LARGE SCALE GENOMIC DNA]</scope>
    <source>
        <strain evidence="13 14">C-6</strain>
    </source>
</reference>
<evidence type="ECO:0000259" key="12">
    <source>
        <dbReference type="PROSITE" id="PS50968"/>
    </source>
</evidence>
<feature type="domain" description="Lipoyl-binding" evidence="12">
    <location>
        <begin position="7"/>
        <end position="82"/>
    </location>
</feature>
<dbReference type="FunFam" id="3.30.559.10:FF:000007">
    <property type="entry name" value="Dihydrolipoamide acetyltransferase component of pyruvate dehydrogenase complex"/>
    <property type="match status" value="1"/>
</dbReference>
<evidence type="ECO:0000256" key="8">
    <source>
        <dbReference type="ARBA" id="ARBA00023315"/>
    </source>
</evidence>
<dbReference type="SUPFAM" id="SSF52777">
    <property type="entry name" value="CoA-dependent acyltransferases"/>
    <property type="match status" value="1"/>
</dbReference>
<dbReference type="GO" id="GO:0005829">
    <property type="term" value="C:cytosol"/>
    <property type="evidence" value="ECO:0007669"/>
    <property type="project" value="TreeGrafter"/>
</dbReference>
<dbReference type="Proteomes" id="UP000013569">
    <property type="component" value="Unassembled WGS sequence"/>
</dbReference>
<dbReference type="RefSeq" id="WP_010842397.1">
    <property type="nucleotide sequence ID" value="NZ_AQPW01000009.1"/>
</dbReference>
<evidence type="ECO:0000256" key="1">
    <source>
        <dbReference type="ARBA" id="ARBA00001938"/>
    </source>
</evidence>
<dbReference type="Pfam" id="PF00198">
    <property type="entry name" value="2-oxoacid_dh"/>
    <property type="match status" value="1"/>
</dbReference>
<dbReference type="PATRIC" id="fig|1316928.3.peg.1974"/>